<dbReference type="Proteomes" id="UP000321085">
    <property type="component" value="Unassembled WGS sequence"/>
</dbReference>
<keyword evidence="2" id="KW-1185">Reference proteome</keyword>
<dbReference type="EMBL" id="BJYU01000413">
    <property type="protein sequence ID" value="GEO19304.1"/>
    <property type="molecule type" value="Genomic_DNA"/>
</dbReference>
<proteinExistence type="predicted"/>
<accession>A0A512C502</accession>
<reference evidence="1 2" key="1">
    <citation type="submission" date="2019-07" db="EMBL/GenBank/DDBJ databases">
        <title>Whole genome shotgun sequence of Microvirga aerophila NBRC 106136.</title>
        <authorList>
            <person name="Hosoyama A."/>
            <person name="Uohara A."/>
            <person name="Ohji S."/>
            <person name="Ichikawa N."/>
        </authorList>
    </citation>
    <scope>NUCLEOTIDE SEQUENCE [LARGE SCALE GENOMIC DNA]</scope>
    <source>
        <strain evidence="1 2">NBRC 106136</strain>
    </source>
</reference>
<protein>
    <submittedName>
        <fullName evidence="1">Uncharacterized protein</fullName>
    </submittedName>
</protein>
<comment type="caution">
    <text evidence="1">The sequence shown here is derived from an EMBL/GenBank/DDBJ whole genome shotgun (WGS) entry which is preliminary data.</text>
</comment>
<organism evidence="1 2">
    <name type="scientific">Microvirga aerophila</name>
    <dbReference type="NCBI Taxonomy" id="670291"/>
    <lineage>
        <taxon>Bacteria</taxon>
        <taxon>Pseudomonadati</taxon>
        <taxon>Pseudomonadota</taxon>
        <taxon>Alphaproteobacteria</taxon>
        <taxon>Hyphomicrobiales</taxon>
        <taxon>Methylobacteriaceae</taxon>
        <taxon>Microvirga</taxon>
    </lineage>
</organism>
<name>A0A512C502_9HYPH</name>
<evidence type="ECO:0000313" key="2">
    <source>
        <dbReference type="Proteomes" id="UP000321085"/>
    </source>
</evidence>
<dbReference type="AlphaFoldDB" id="A0A512C502"/>
<evidence type="ECO:0000313" key="1">
    <source>
        <dbReference type="EMBL" id="GEO19304.1"/>
    </source>
</evidence>
<gene>
    <name evidence="1" type="ORF">MAE02_70000</name>
</gene>
<dbReference type="RefSeq" id="WP_170285224.1">
    <property type="nucleotide sequence ID" value="NZ_BJYU01000413.1"/>
</dbReference>
<sequence>MVKRIDDRGQAYHEPPYTWEEEMELYRQMSPKARLTWMHAGPRGPQNRHHRR</sequence>